<evidence type="ECO:0000256" key="1">
    <source>
        <dbReference type="SAM" id="MobiDB-lite"/>
    </source>
</evidence>
<gene>
    <name evidence="2" type="ORF">PHPALM_10264</name>
</gene>
<organism evidence="2 3">
    <name type="scientific">Phytophthora palmivora</name>
    <dbReference type="NCBI Taxonomy" id="4796"/>
    <lineage>
        <taxon>Eukaryota</taxon>
        <taxon>Sar</taxon>
        <taxon>Stramenopiles</taxon>
        <taxon>Oomycota</taxon>
        <taxon>Peronosporomycetes</taxon>
        <taxon>Peronosporales</taxon>
        <taxon>Peronosporaceae</taxon>
        <taxon>Phytophthora</taxon>
    </lineage>
</organism>
<keyword evidence="3" id="KW-1185">Reference proteome</keyword>
<dbReference type="AlphaFoldDB" id="A0A2P4Y563"/>
<feature type="region of interest" description="Disordered" evidence="1">
    <location>
        <begin position="152"/>
        <end position="173"/>
    </location>
</feature>
<proteinExistence type="predicted"/>
<comment type="caution">
    <text evidence="2">The sequence shown here is derived from an EMBL/GenBank/DDBJ whole genome shotgun (WGS) entry which is preliminary data.</text>
</comment>
<sequence>MVISPIKPVKPWYSSSPTATLKEQTPPGITIDAKLHRYGARGTAKLLHGWRSKEVLEPLSTNRPAVPIDEFVTGLNGSPSFWPPEAFHPTGSRLRATMTRCLSSPIAISLQQQESQKLQRIYKLEQQVAREERLLNKRNLNEWQSRTLHFEPSSEVAAHRKQQQSDPQLRHRRTQVSAIVQTPGYSPEKQRMQESGELRKKLFSLRWHSFARLLDAMRRTPCRRPVLQDMEKLFALARELGEFLLDHVT</sequence>
<dbReference type="OrthoDB" id="69189at2759"/>
<dbReference type="Proteomes" id="UP000237271">
    <property type="component" value="Unassembled WGS sequence"/>
</dbReference>
<accession>A0A2P4Y563</accession>
<evidence type="ECO:0000313" key="2">
    <source>
        <dbReference type="EMBL" id="POM72944.1"/>
    </source>
</evidence>
<name>A0A2P4Y563_9STRA</name>
<reference evidence="2 3" key="1">
    <citation type="journal article" date="2017" name="Genome Biol. Evol.">
        <title>Phytophthora megakarya and P. palmivora, closely related causal agents of cacao black pod rot, underwent increases in genome sizes and gene numbers by different mechanisms.</title>
        <authorList>
            <person name="Ali S.S."/>
            <person name="Shao J."/>
            <person name="Lary D.J."/>
            <person name="Kronmiller B."/>
            <person name="Shen D."/>
            <person name="Strem M.D."/>
            <person name="Amoako-Attah I."/>
            <person name="Akrofi A.Y."/>
            <person name="Begoude B.A."/>
            <person name="Ten Hoopen G.M."/>
            <person name="Coulibaly K."/>
            <person name="Kebe B.I."/>
            <person name="Melnick R.L."/>
            <person name="Guiltinan M.J."/>
            <person name="Tyler B.M."/>
            <person name="Meinhardt L.W."/>
            <person name="Bailey B.A."/>
        </authorList>
    </citation>
    <scope>NUCLEOTIDE SEQUENCE [LARGE SCALE GENOMIC DNA]</scope>
    <source>
        <strain evidence="3">sbr112.9</strain>
    </source>
</reference>
<dbReference type="EMBL" id="NCKW01005376">
    <property type="protein sequence ID" value="POM72944.1"/>
    <property type="molecule type" value="Genomic_DNA"/>
</dbReference>
<evidence type="ECO:0000313" key="3">
    <source>
        <dbReference type="Proteomes" id="UP000237271"/>
    </source>
</evidence>
<protein>
    <submittedName>
        <fullName evidence="2">Uncharacterized protein</fullName>
    </submittedName>
</protein>